<comment type="caution">
    <text evidence="2">The sequence shown here is derived from an EMBL/GenBank/DDBJ whole genome shotgun (WGS) entry which is preliminary data.</text>
</comment>
<dbReference type="AlphaFoldDB" id="A0A4C1SY60"/>
<feature type="region of interest" description="Disordered" evidence="1">
    <location>
        <begin position="60"/>
        <end position="80"/>
    </location>
</feature>
<dbReference type="EMBL" id="BGZK01000021">
    <property type="protein sequence ID" value="GBP06200.1"/>
    <property type="molecule type" value="Genomic_DNA"/>
</dbReference>
<proteinExistence type="predicted"/>
<protein>
    <submittedName>
        <fullName evidence="2">Uncharacterized protein</fullName>
    </submittedName>
</protein>
<feature type="compositionally biased region" description="Basic residues" evidence="1">
    <location>
        <begin position="60"/>
        <end position="76"/>
    </location>
</feature>
<gene>
    <name evidence="2" type="ORF">EVAR_3561_1</name>
</gene>
<accession>A0A4C1SY60</accession>
<sequence>MRWGRVSDENFASEYIITRIVVFDLISCRRQSTEYTDGRAIGSHHSWIRVAGCITNAHAHSRKRPAPLKRNNRSRHTFSPCGRKRGDITSSLRRAGGLHPSLRISDQVTCPECCARGRPIIVEWERDARHSAGLSLVRIPVVLNDGYSRLKSSRHFYPTLCFSGCVRFSENSIGRVYVVGETRGAHAHRYSYLPSTRSLCHSGTCFKPWVQNVIIAMGTTGVGSARLAPGQRGGLSSKAFAKPSSQQQKMARDYNICTAVLEAEGLVLRHRPAVCYSTLVIGEINLETGGFAATRAPA</sequence>
<reference evidence="2 3" key="1">
    <citation type="journal article" date="2019" name="Commun. Biol.">
        <title>The bagworm genome reveals a unique fibroin gene that provides high tensile strength.</title>
        <authorList>
            <person name="Kono N."/>
            <person name="Nakamura H."/>
            <person name="Ohtoshi R."/>
            <person name="Tomita M."/>
            <person name="Numata K."/>
            <person name="Arakawa K."/>
        </authorList>
    </citation>
    <scope>NUCLEOTIDE SEQUENCE [LARGE SCALE GENOMIC DNA]</scope>
</reference>
<evidence type="ECO:0000313" key="2">
    <source>
        <dbReference type="EMBL" id="GBP06200.1"/>
    </source>
</evidence>
<evidence type="ECO:0000256" key="1">
    <source>
        <dbReference type="SAM" id="MobiDB-lite"/>
    </source>
</evidence>
<evidence type="ECO:0000313" key="3">
    <source>
        <dbReference type="Proteomes" id="UP000299102"/>
    </source>
</evidence>
<keyword evidence="3" id="KW-1185">Reference proteome</keyword>
<name>A0A4C1SY60_EUMVA</name>
<dbReference type="Proteomes" id="UP000299102">
    <property type="component" value="Unassembled WGS sequence"/>
</dbReference>
<organism evidence="2 3">
    <name type="scientific">Eumeta variegata</name>
    <name type="common">Bagworm moth</name>
    <name type="synonym">Eumeta japonica</name>
    <dbReference type="NCBI Taxonomy" id="151549"/>
    <lineage>
        <taxon>Eukaryota</taxon>
        <taxon>Metazoa</taxon>
        <taxon>Ecdysozoa</taxon>
        <taxon>Arthropoda</taxon>
        <taxon>Hexapoda</taxon>
        <taxon>Insecta</taxon>
        <taxon>Pterygota</taxon>
        <taxon>Neoptera</taxon>
        <taxon>Endopterygota</taxon>
        <taxon>Lepidoptera</taxon>
        <taxon>Glossata</taxon>
        <taxon>Ditrysia</taxon>
        <taxon>Tineoidea</taxon>
        <taxon>Psychidae</taxon>
        <taxon>Oiketicinae</taxon>
        <taxon>Eumeta</taxon>
    </lineage>
</organism>